<reference evidence="5" key="1">
    <citation type="submission" date="2021-09" db="EMBL/GenBank/DDBJ databases">
        <authorList>
            <consortium name="AG Swart"/>
            <person name="Singh M."/>
            <person name="Singh A."/>
            <person name="Seah K."/>
            <person name="Emmerich C."/>
        </authorList>
    </citation>
    <scope>NUCLEOTIDE SEQUENCE</scope>
    <source>
        <strain evidence="5">ATCC30299</strain>
    </source>
</reference>
<name>A0AAU9JA69_9CILI</name>
<dbReference type="GO" id="GO:0090161">
    <property type="term" value="P:Golgi ribbon formation"/>
    <property type="evidence" value="ECO:0007669"/>
    <property type="project" value="InterPro"/>
</dbReference>
<keyword evidence="3" id="KW-1133">Transmembrane helix</keyword>
<protein>
    <recommendedName>
        <fullName evidence="4">V-SNARE coiled-coil homology domain-containing protein</fullName>
    </recommendedName>
</protein>
<feature type="coiled-coil region" evidence="2">
    <location>
        <begin position="104"/>
        <end position="131"/>
    </location>
</feature>
<organism evidence="5 6">
    <name type="scientific">Blepharisma stoltei</name>
    <dbReference type="NCBI Taxonomy" id="1481888"/>
    <lineage>
        <taxon>Eukaryota</taxon>
        <taxon>Sar</taxon>
        <taxon>Alveolata</taxon>
        <taxon>Ciliophora</taxon>
        <taxon>Postciliodesmatophora</taxon>
        <taxon>Heterotrichea</taxon>
        <taxon>Heterotrichida</taxon>
        <taxon>Blepharismidae</taxon>
        <taxon>Blepharisma</taxon>
    </lineage>
</organism>
<dbReference type="SUPFAM" id="SSF58038">
    <property type="entry name" value="SNARE fusion complex"/>
    <property type="match status" value="1"/>
</dbReference>
<dbReference type="Proteomes" id="UP001162131">
    <property type="component" value="Unassembled WGS sequence"/>
</dbReference>
<evidence type="ECO:0000259" key="4">
    <source>
        <dbReference type="PROSITE" id="PS50892"/>
    </source>
</evidence>
<dbReference type="Pfam" id="PF00957">
    <property type="entry name" value="Synaptobrevin"/>
    <property type="match status" value="1"/>
</dbReference>
<feature type="domain" description="V-SNARE coiled-coil homology" evidence="4">
    <location>
        <begin position="117"/>
        <end position="177"/>
    </location>
</feature>
<feature type="transmembrane region" description="Helical" evidence="3">
    <location>
        <begin position="181"/>
        <end position="201"/>
    </location>
</feature>
<evidence type="ECO:0000313" key="5">
    <source>
        <dbReference type="EMBL" id="CAG9318613.1"/>
    </source>
</evidence>
<sequence>MTENIICLAIGNFDNKSITAELIPNTTLKPYIRKEIFALLSEKPAAEWLISTDSQFGLWSMIANNNVCYMFLGPKNYPSCIVNSLLFDIKTALKDTQQSEQEILESMSKKYQNGQGKIKNLSENIKKVQELAYVGIKKVMENTEIAEDLSEKTDELASTSFLMNQEAKRLERQMYWRKIKLKFIIGIAILSVLLYVVIPLFSNDN</sequence>
<dbReference type="InterPro" id="IPR042887">
    <property type="entry name" value="VAMP4"/>
</dbReference>
<dbReference type="PANTHER" id="PTHR46897">
    <property type="entry name" value="VESICLE-ASSOCIATED MEMBRANE PROTEIN 4"/>
    <property type="match status" value="1"/>
</dbReference>
<proteinExistence type="predicted"/>
<keyword evidence="1 2" id="KW-0175">Coiled coil</keyword>
<keyword evidence="3" id="KW-0472">Membrane</keyword>
<dbReference type="Gene3D" id="1.20.5.110">
    <property type="match status" value="1"/>
</dbReference>
<evidence type="ECO:0000256" key="2">
    <source>
        <dbReference type="SAM" id="Coils"/>
    </source>
</evidence>
<dbReference type="AlphaFoldDB" id="A0AAU9JA69"/>
<evidence type="ECO:0000256" key="3">
    <source>
        <dbReference type="SAM" id="Phobius"/>
    </source>
</evidence>
<keyword evidence="3" id="KW-0812">Transmembrane</keyword>
<evidence type="ECO:0000313" key="6">
    <source>
        <dbReference type="Proteomes" id="UP001162131"/>
    </source>
</evidence>
<accession>A0AAU9JA69</accession>
<evidence type="ECO:0000256" key="1">
    <source>
        <dbReference type="PROSITE-ProRule" id="PRU00290"/>
    </source>
</evidence>
<dbReference type="InterPro" id="IPR042855">
    <property type="entry name" value="V_SNARE_CC"/>
</dbReference>
<gene>
    <name evidence="5" type="ORF">BSTOLATCC_MIC21987</name>
</gene>
<dbReference type="PANTHER" id="PTHR46897:SF1">
    <property type="entry name" value="VESICLE-ASSOCIATED MEMBRANE PROTEIN 4"/>
    <property type="match status" value="1"/>
</dbReference>
<dbReference type="EMBL" id="CAJZBQ010000021">
    <property type="protein sequence ID" value="CAG9318613.1"/>
    <property type="molecule type" value="Genomic_DNA"/>
</dbReference>
<comment type="caution">
    <text evidence="5">The sequence shown here is derived from an EMBL/GenBank/DDBJ whole genome shotgun (WGS) entry which is preliminary data.</text>
</comment>
<dbReference type="PROSITE" id="PS50892">
    <property type="entry name" value="V_SNARE"/>
    <property type="match status" value="1"/>
</dbReference>
<keyword evidence="6" id="KW-1185">Reference proteome</keyword>